<organism evidence="1">
    <name type="scientific">Anguilla anguilla</name>
    <name type="common">European freshwater eel</name>
    <name type="synonym">Muraena anguilla</name>
    <dbReference type="NCBI Taxonomy" id="7936"/>
    <lineage>
        <taxon>Eukaryota</taxon>
        <taxon>Metazoa</taxon>
        <taxon>Chordata</taxon>
        <taxon>Craniata</taxon>
        <taxon>Vertebrata</taxon>
        <taxon>Euteleostomi</taxon>
        <taxon>Actinopterygii</taxon>
        <taxon>Neopterygii</taxon>
        <taxon>Teleostei</taxon>
        <taxon>Anguilliformes</taxon>
        <taxon>Anguillidae</taxon>
        <taxon>Anguilla</taxon>
    </lineage>
</organism>
<evidence type="ECO:0000313" key="1">
    <source>
        <dbReference type="EMBL" id="JAH13272.1"/>
    </source>
</evidence>
<reference evidence="1" key="2">
    <citation type="journal article" date="2015" name="Fish Shellfish Immunol.">
        <title>Early steps in the European eel (Anguilla anguilla)-Vibrio vulnificus interaction in the gills: Role of the RtxA13 toxin.</title>
        <authorList>
            <person name="Callol A."/>
            <person name="Pajuelo D."/>
            <person name="Ebbesson L."/>
            <person name="Teles M."/>
            <person name="MacKenzie S."/>
            <person name="Amaro C."/>
        </authorList>
    </citation>
    <scope>NUCLEOTIDE SEQUENCE</scope>
</reference>
<proteinExistence type="predicted"/>
<name>A0A0E9Q9U2_ANGAN</name>
<sequence>MSPVRDAFTTVADGWNSAK</sequence>
<dbReference type="EMBL" id="GBXM01095305">
    <property type="protein sequence ID" value="JAH13272.1"/>
    <property type="molecule type" value="Transcribed_RNA"/>
</dbReference>
<reference evidence="1" key="1">
    <citation type="submission" date="2014-11" db="EMBL/GenBank/DDBJ databases">
        <authorList>
            <person name="Amaro Gonzalez C."/>
        </authorList>
    </citation>
    <scope>NUCLEOTIDE SEQUENCE</scope>
</reference>
<dbReference type="AlphaFoldDB" id="A0A0E9Q9U2"/>
<protein>
    <submittedName>
        <fullName evidence="1">Uncharacterized protein</fullName>
    </submittedName>
</protein>
<accession>A0A0E9Q9U2</accession>